<dbReference type="InterPro" id="IPR050158">
    <property type="entry name" value="Ubiquitin_ubiquitin-like"/>
</dbReference>
<dbReference type="EMBL" id="CAMPGE010020211">
    <property type="protein sequence ID" value="CAI2378479.1"/>
    <property type="molecule type" value="Genomic_DNA"/>
</dbReference>
<reference evidence="2" key="1">
    <citation type="submission" date="2023-07" db="EMBL/GenBank/DDBJ databases">
        <authorList>
            <consortium name="AG Swart"/>
            <person name="Singh M."/>
            <person name="Singh A."/>
            <person name="Seah K."/>
            <person name="Emmerich C."/>
        </authorList>
    </citation>
    <scope>NUCLEOTIDE SEQUENCE</scope>
    <source>
        <strain evidence="2">DP1</strain>
    </source>
</reference>
<dbReference type="SUPFAM" id="SSF54236">
    <property type="entry name" value="Ubiquitin-like"/>
    <property type="match status" value="1"/>
</dbReference>
<dbReference type="InterPro" id="IPR029071">
    <property type="entry name" value="Ubiquitin-like_domsf"/>
</dbReference>
<feature type="domain" description="Ubiquitin-like" evidence="1">
    <location>
        <begin position="24"/>
        <end position="99"/>
    </location>
</feature>
<dbReference type="PRINTS" id="PR00348">
    <property type="entry name" value="UBIQUITIN"/>
</dbReference>
<evidence type="ECO:0000313" key="2">
    <source>
        <dbReference type="EMBL" id="CAI2378479.1"/>
    </source>
</evidence>
<accession>A0AAD1XT96</accession>
<dbReference type="Pfam" id="PF00240">
    <property type="entry name" value="ubiquitin"/>
    <property type="match status" value="1"/>
</dbReference>
<dbReference type="InterPro" id="IPR019954">
    <property type="entry name" value="Ubiquitin_CS"/>
</dbReference>
<dbReference type="SMART" id="SM00213">
    <property type="entry name" value="UBQ"/>
    <property type="match status" value="1"/>
</dbReference>
<dbReference type="PANTHER" id="PTHR10666">
    <property type="entry name" value="UBIQUITIN"/>
    <property type="match status" value="1"/>
</dbReference>
<dbReference type="InterPro" id="IPR019956">
    <property type="entry name" value="Ubiquitin_dom"/>
</dbReference>
<dbReference type="PROSITE" id="PS50053">
    <property type="entry name" value="UBIQUITIN_2"/>
    <property type="match status" value="1"/>
</dbReference>
<sequence length="262" mass="30071">MKKLMTDSKAKYSNVNKLCGSSEWTVTVKTMTGKQLECVVQSSDMIIDLKNMIQEMEFIPPDQQKILFGGNQCCDTDVISQVGARDGCTFHLVLRLRGGGGEQPLDPNYDGETHEIPTSNTYKEYMEIQNVDGSWDDKIISLIDHSSDEVYESASSKLKLKFTQQEVLSIMYTWIGIYQLNAQFPEQRQEWKLIEKKGILFLKSKFSLNHYKINCSLYLPIEQTERIEEKDEVDQEMQEEEQSSLNIEGKEDQDAGCNCIIF</sequence>
<dbReference type="InterPro" id="IPR000626">
    <property type="entry name" value="Ubiquitin-like_dom"/>
</dbReference>
<dbReference type="Gene3D" id="3.10.20.90">
    <property type="entry name" value="Phosphatidylinositol 3-kinase Catalytic Subunit, Chain A, domain 1"/>
    <property type="match status" value="1"/>
</dbReference>
<keyword evidence="3" id="KW-1185">Reference proteome</keyword>
<name>A0AAD1XT96_EUPCR</name>
<proteinExistence type="predicted"/>
<comment type="caution">
    <text evidence="2">The sequence shown here is derived from an EMBL/GenBank/DDBJ whole genome shotgun (WGS) entry which is preliminary data.</text>
</comment>
<organism evidence="2 3">
    <name type="scientific">Euplotes crassus</name>
    <dbReference type="NCBI Taxonomy" id="5936"/>
    <lineage>
        <taxon>Eukaryota</taxon>
        <taxon>Sar</taxon>
        <taxon>Alveolata</taxon>
        <taxon>Ciliophora</taxon>
        <taxon>Intramacronucleata</taxon>
        <taxon>Spirotrichea</taxon>
        <taxon>Hypotrichia</taxon>
        <taxon>Euplotida</taxon>
        <taxon>Euplotidae</taxon>
        <taxon>Moneuplotes</taxon>
    </lineage>
</organism>
<evidence type="ECO:0000259" key="1">
    <source>
        <dbReference type="PROSITE" id="PS50053"/>
    </source>
</evidence>
<dbReference type="PROSITE" id="PS00299">
    <property type="entry name" value="UBIQUITIN_1"/>
    <property type="match status" value="1"/>
</dbReference>
<protein>
    <recommendedName>
        <fullName evidence="1">Ubiquitin-like domain-containing protein</fullName>
    </recommendedName>
</protein>
<dbReference type="Proteomes" id="UP001295684">
    <property type="component" value="Unassembled WGS sequence"/>
</dbReference>
<gene>
    <name evidence="2" type="ORF">ECRASSUSDP1_LOCUS19876</name>
</gene>
<evidence type="ECO:0000313" key="3">
    <source>
        <dbReference type="Proteomes" id="UP001295684"/>
    </source>
</evidence>
<dbReference type="AlphaFoldDB" id="A0AAD1XT96"/>